<dbReference type="Proteomes" id="UP001626550">
    <property type="component" value="Unassembled WGS sequence"/>
</dbReference>
<comment type="caution">
    <text evidence="2">The sequence shown here is derived from an EMBL/GenBank/DDBJ whole genome shotgun (WGS) entry which is preliminary data.</text>
</comment>
<proteinExistence type="predicted"/>
<name>A0ABD2PZZ7_9PLAT</name>
<reference evidence="2 3" key="1">
    <citation type="submission" date="2024-11" db="EMBL/GenBank/DDBJ databases">
        <title>Adaptive evolution of stress response genes in parasites aligns with host niche diversity.</title>
        <authorList>
            <person name="Hahn C."/>
            <person name="Resl P."/>
        </authorList>
    </citation>
    <scope>NUCLEOTIDE SEQUENCE [LARGE SCALE GENOMIC DNA]</scope>
    <source>
        <strain evidence="2">EGGRZ-B1_66</strain>
        <tissue evidence="2">Body</tissue>
    </source>
</reference>
<evidence type="ECO:0000313" key="2">
    <source>
        <dbReference type="EMBL" id="KAL3312849.1"/>
    </source>
</evidence>
<organism evidence="2 3">
    <name type="scientific">Cichlidogyrus casuarinus</name>
    <dbReference type="NCBI Taxonomy" id="1844966"/>
    <lineage>
        <taxon>Eukaryota</taxon>
        <taxon>Metazoa</taxon>
        <taxon>Spiralia</taxon>
        <taxon>Lophotrochozoa</taxon>
        <taxon>Platyhelminthes</taxon>
        <taxon>Monogenea</taxon>
        <taxon>Monopisthocotylea</taxon>
        <taxon>Dactylogyridea</taxon>
        <taxon>Ancyrocephalidae</taxon>
        <taxon>Cichlidogyrus</taxon>
    </lineage>
</organism>
<keyword evidence="1" id="KW-1133">Transmembrane helix</keyword>
<feature type="transmembrane region" description="Helical" evidence="1">
    <location>
        <begin position="183"/>
        <end position="200"/>
    </location>
</feature>
<keyword evidence="1" id="KW-0812">Transmembrane</keyword>
<dbReference type="EMBL" id="JBJKFK010001528">
    <property type="protein sequence ID" value="KAL3312849.1"/>
    <property type="molecule type" value="Genomic_DNA"/>
</dbReference>
<dbReference type="AlphaFoldDB" id="A0ABD2PZZ7"/>
<protein>
    <submittedName>
        <fullName evidence="2">Uncharacterized protein</fullName>
    </submittedName>
</protein>
<keyword evidence="3" id="KW-1185">Reference proteome</keyword>
<sequence length="288" mass="32670">MFQDLDLDINIPYSPCINVQHVLRNGQLICIPSILLVQSDVVQLRPCQIVHFHCKTIVSLFVTLFHCQNSEKLLKPGDEIVMANESSSQILTRQRSSPVFAEILEPPLQTLTRELKQITSRMKDPILLYFVKKGYIYFTALNFTITVLNLCMMALLCFHGLAVHLLLKWLAFSLFTNYPIHTPLLWIVLSALGTCNLATVHRNNEAQTQSDVQQNSMTQSGKLVESIISSSFSSSSCSKIHPLLSETLPISKQANIRFDLRGRIYSFFTDFCTFLDHVSISSRCYSFS</sequence>
<evidence type="ECO:0000313" key="3">
    <source>
        <dbReference type="Proteomes" id="UP001626550"/>
    </source>
</evidence>
<evidence type="ECO:0000256" key="1">
    <source>
        <dbReference type="SAM" id="Phobius"/>
    </source>
</evidence>
<keyword evidence="1" id="KW-0472">Membrane</keyword>
<accession>A0ABD2PZZ7</accession>
<gene>
    <name evidence="2" type="ORF">Ciccas_008550</name>
</gene>
<feature type="transmembrane region" description="Helical" evidence="1">
    <location>
        <begin position="135"/>
        <end position="163"/>
    </location>
</feature>